<evidence type="ECO:0000313" key="2">
    <source>
        <dbReference type="Proteomes" id="UP000198802"/>
    </source>
</evidence>
<dbReference type="EMBL" id="FAOZ01000021">
    <property type="protein sequence ID" value="CUU58709.1"/>
    <property type="molecule type" value="Genomic_DNA"/>
</dbReference>
<dbReference type="AlphaFoldDB" id="A0A0S4QSY0"/>
<dbReference type="RefSeq" id="WP_054565238.1">
    <property type="nucleotide sequence ID" value="NZ_FAOZ01000021.1"/>
</dbReference>
<keyword evidence="2" id="KW-1185">Reference proteome</keyword>
<name>A0A0S4QSY0_9ACTN</name>
<proteinExistence type="predicted"/>
<evidence type="ECO:0000313" key="1">
    <source>
        <dbReference type="EMBL" id="CUU58709.1"/>
    </source>
</evidence>
<dbReference type="Proteomes" id="UP000198802">
    <property type="component" value="Unassembled WGS sequence"/>
</dbReference>
<organism evidence="1 2">
    <name type="scientific">Parafrankia irregularis</name>
    <dbReference type="NCBI Taxonomy" id="795642"/>
    <lineage>
        <taxon>Bacteria</taxon>
        <taxon>Bacillati</taxon>
        <taxon>Actinomycetota</taxon>
        <taxon>Actinomycetes</taxon>
        <taxon>Frankiales</taxon>
        <taxon>Frankiaceae</taxon>
        <taxon>Parafrankia</taxon>
    </lineage>
</organism>
<reference evidence="2" key="1">
    <citation type="submission" date="2015-11" db="EMBL/GenBank/DDBJ databases">
        <authorList>
            <person name="Varghese N."/>
        </authorList>
    </citation>
    <scope>NUCLEOTIDE SEQUENCE [LARGE SCALE GENOMIC DNA]</scope>
    <source>
        <strain evidence="2">DSM 45899</strain>
    </source>
</reference>
<protein>
    <submittedName>
        <fullName evidence="1">Uncharacterized protein</fullName>
    </submittedName>
</protein>
<gene>
    <name evidence="1" type="ORF">Ga0074812_12185</name>
</gene>
<accession>A0A0S4QSY0</accession>
<sequence>MSDSLREVNRQASLLVSRARGWTGSAWDVRITSGETRADRLRSLIDELALLGRQAGSGAPPGARPPRVADHALPDQLIVLVDDFLAAAAAPTAVPGPAGPGQGVLELTARALAVVTAARGDLDGPGFGFRPS</sequence>